<dbReference type="KEGG" id="puo:RZN69_07040"/>
<sequence length="155" mass="17572">MASKTIGRSNDVTVIDRPTFVMQMPATWKVADYQPDYDPDKLFTIDTEGQSTITLEVYETVQGQDTDDLLFNAIYVLDGPLVDTYSRSSFNKWGNLTGHGKHLKGKVMSMFPGGARIFFCQHNGRGLMVTEIYYSEDLQDVMEGFELIGKTFQFK</sequence>
<name>A0AAQ3QWL4_9BACT</name>
<keyword evidence="2" id="KW-1185">Reference proteome</keyword>
<dbReference type="RefSeq" id="WP_317835373.1">
    <property type="nucleotide sequence ID" value="NZ_CP136920.1"/>
</dbReference>
<dbReference type="EMBL" id="CP136920">
    <property type="protein sequence ID" value="WOO42843.1"/>
    <property type="molecule type" value="Genomic_DNA"/>
</dbReference>
<evidence type="ECO:0000313" key="1">
    <source>
        <dbReference type="EMBL" id="WOO42843.1"/>
    </source>
</evidence>
<evidence type="ECO:0000313" key="2">
    <source>
        <dbReference type="Proteomes" id="UP001304300"/>
    </source>
</evidence>
<organism evidence="1 2">
    <name type="scientific">Rubellicoccus peritrichatus</name>
    <dbReference type="NCBI Taxonomy" id="3080537"/>
    <lineage>
        <taxon>Bacteria</taxon>
        <taxon>Pseudomonadati</taxon>
        <taxon>Verrucomicrobiota</taxon>
        <taxon>Opitutia</taxon>
        <taxon>Puniceicoccales</taxon>
        <taxon>Cerasicoccaceae</taxon>
        <taxon>Rubellicoccus</taxon>
    </lineage>
</organism>
<gene>
    <name evidence="1" type="ORF">RZN69_07040</name>
</gene>
<reference evidence="1 2" key="1">
    <citation type="submission" date="2023-10" db="EMBL/GenBank/DDBJ databases">
        <title>Rubellicoccus peritrichatus gen. nov., sp. nov., isolated from an algae of coral reef tank.</title>
        <authorList>
            <person name="Luo J."/>
        </authorList>
    </citation>
    <scope>NUCLEOTIDE SEQUENCE [LARGE SCALE GENOMIC DNA]</scope>
    <source>
        <strain evidence="1 2">CR14</strain>
    </source>
</reference>
<dbReference type="Proteomes" id="UP001304300">
    <property type="component" value="Chromosome"/>
</dbReference>
<dbReference type="AlphaFoldDB" id="A0AAQ3QWL4"/>
<proteinExistence type="predicted"/>
<accession>A0AAQ3QWL4</accession>
<protein>
    <submittedName>
        <fullName evidence="1">Uncharacterized protein</fullName>
    </submittedName>
</protein>